<dbReference type="RefSeq" id="WP_108032422.1">
    <property type="nucleotide sequence ID" value="NZ_QAOM01000007.1"/>
</dbReference>
<organism evidence="1 2">
    <name type="scientific">Trichococcus patagoniensis</name>
    <dbReference type="NCBI Taxonomy" id="382641"/>
    <lineage>
        <taxon>Bacteria</taxon>
        <taxon>Bacillati</taxon>
        <taxon>Bacillota</taxon>
        <taxon>Bacilli</taxon>
        <taxon>Lactobacillales</taxon>
        <taxon>Carnobacteriaceae</taxon>
        <taxon>Trichococcus</taxon>
    </lineage>
</organism>
<dbReference type="EMBL" id="QAOM01000007">
    <property type="protein sequence ID" value="PTQ84760.1"/>
    <property type="molecule type" value="Genomic_DNA"/>
</dbReference>
<name>A0A2T5ILU6_9LACT</name>
<dbReference type="Proteomes" id="UP000244161">
    <property type="component" value="Unassembled WGS sequence"/>
</dbReference>
<proteinExistence type="predicted"/>
<dbReference type="OrthoDB" id="2167580at2"/>
<evidence type="ECO:0000313" key="2">
    <source>
        <dbReference type="Proteomes" id="UP000244161"/>
    </source>
</evidence>
<accession>A0A2T5ILU6</accession>
<sequence length="120" mass="14213">MKYELGDKVRINHYWKRQNQTEQLEKMGISDLEDHLMSDEMAGDFIHLDKYKKEPIEEVGYICGTREFKVNYGVTYVFDEGTLDVGIRQMDERTVKAYLVATRMNCLRRVSFEDIEYIGN</sequence>
<evidence type="ECO:0000313" key="1">
    <source>
        <dbReference type="EMBL" id="PTQ84760.1"/>
    </source>
</evidence>
<comment type="caution">
    <text evidence="1">The sequence shown here is derived from an EMBL/GenBank/DDBJ whole genome shotgun (WGS) entry which is preliminary data.</text>
</comment>
<protein>
    <submittedName>
        <fullName evidence="1">Uncharacterized protein</fullName>
    </submittedName>
</protein>
<dbReference type="AlphaFoldDB" id="A0A2T5ILU6"/>
<gene>
    <name evidence="1" type="ORF">C8U37_107128</name>
</gene>
<keyword evidence="2" id="KW-1185">Reference proteome</keyword>
<reference evidence="1 2" key="1">
    <citation type="submission" date="2018-04" db="EMBL/GenBank/DDBJ databases">
        <title>Genomic Encyclopedia of Archaeal and Bacterial Type Strains, Phase II (KMG-II): from individual species to whole genera.</title>
        <authorList>
            <person name="Goeker M."/>
        </authorList>
    </citation>
    <scope>NUCLEOTIDE SEQUENCE [LARGE SCALE GENOMIC DNA]</scope>
    <source>
        <strain evidence="1 2">DSM 18806</strain>
    </source>
</reference>